<dbReference type="InterPro" id="IPR014820">
    <property type="entry name" value="PriCT_1"/>
</dbReference>
<dbReference type="InterPro" id="IPR015330">
    <property type="entry name" value="DNA_primase/pol_bifunc_N"/>
</dbReference>
<feature type="domain" description="Primase C-terminal 1" evidence="1">
    <location>
        <begin position="200"/>
        <end position="267"/>
    </location>
</feature>
<dbReference type="KEGG" id="vg:55009825"/>
<dbReference type="SUPFAM" id="SSF56747">
    <property type="entry name" value="Prim-pol domain"/>
    <property type="match status" value="1"/>
</dbReference>
<proteinExistence type="predicted"/>
<name>A0A3S9U8P5_9CAUD</name>
<dbReference type="SMART" id="SM00942">
    <property type="entry name" value="PriCT_1"/>
    <property type="match status" value="1"/>
</dbReference>
<evidence type="ECO:0000313" key="4">
    <source>
        <dbReference type="Proteomes" id="UP000287372"/>
    </source>
</evidence>
<evidence type="ECO:0000313" key="3">
    <source>
        <dbReference type="EMBL" id="AZS06686.1"/>
    </source>
</evidence>
<accession>A0A3S9U8P5</accession>
<gene>
    <name evidence="3" type="primary">47</name>
    <name evidence="3" type="ORF">SEA_HIYAA_47</name>
</gene>
<dbReference type="Proteomes" id="UP000287372">
    <property type="component" value="Segment"/>
</dbReference>
<reference evidence="3 4" key="1">
    <citation type="submission" date="2018-12" db="EMBL/GenBank/DDBJ databases">
        <authorList>
            <person name="Lieu J.K."/>
            <person name="Tian C.Z."/>
            <person name="Hsaio W.J."/>
            <person name="Shaffer C.D."/>
            <person name="Weston-Hafer K.A."/>
            <person name="Russell D.A."/>
            <person name="Pope W.H."/>
            <person name="Jacobs-Sera D."/>
            <person name="Hendrix R.W."/>
            <person name="Hatfull G.F."/>
        </authorList>
    </citation>
    <scope>NUCLEOTIDE SEQUENCE [LARGE SCALE GENOMIC DNA]</scope>
</reference>
<dbReference type="GeneID" id="55009825"/>
<dbReference type="Pfam" id="PF08708">
    <property type="entry name" value="PriCT_1"/>
    <property type="match status" value="1"/>
</dbReference>
<evidence type="ECO:0000259" key="2">
    <source>
        <dbReference type="SMART" id="SM00943"/>
    </source>
</evidence>
<evidence type="ECO:0000259" key="1">
    <source>
        <dbReference type="SMART" id="SM00942"/>
    </source>
</evidence>
<dbReference type="Pfam" id="PF09250">
    <property type="entry name" value="Prim-Pol"/>
    <property type="match status" value="1"/>
</dbReference>
<sequence length="830" mass="92373">MTTTAEGVAIRDVWAEYSGQGLEVFPLKRGGKNPGTDFGIKWLQDWLKPGRRTYPDLCDVYETGTYGLWLATGQVSKRVVLDLDRPEAEVYWRKQLGEVIFDRALKVKTRKGHHLHFRIRDDDNRAWESHSEESEIGYDFRADGTGVVMPPSVHATGVIYEWVGGELMDAPDSLRKENQPKQVQARQSGRNSAASTLADLLALPPDDPGRGNNWLARVAGHIAKMCKGRYYDRYVGLLQNINWASDDPIDEGDFMKTVESIWASESGRTESHSQDNGWLIGDGERLHTLVEIGSGDEKKLVAQEWADFDIRVRSITRAADDTMVYTVDLHTDGHVYEGVQLDPAIFSTDSKLTQWLAVRGATILPPPFDKYAGHSARARLAKYIKNQEAASSNAVRHLGWNTELEEFIVHEGVITPDRIVPHDGSVPDPMLTSWAPYIYGTVPQIEAINVLREVLTFQDETVTSVFGSWWVMTQLKGRFQASQFPFMSIEAPSESGKTTGFFALMVAMAGNTSGHGRYTAPAFRDALAGHRNGITWLDDMTEISDLQDTIRQVTAEGHTSKKGTDRRETETVQLLCPLVVSGEGLGTVMSEKAMRDRAISLEVTSPKGRRSFKDPTRPQWDDIQELMARYGGKPENLTAVAGTLVSLIQARADMLGEMRALRTSSGRHGDKMAIMRMGARILADITEDASHIERVDAWCAMQQDEGSINYAIGEIIPWFLRSNLIPTSARGHVAAYYDSRADTVWVAPQKLADAWRGRNGLTARERQLGTEDAIRQELKANSVDTQGKPKWTDKANGQKSRYCALEGALATLIMDRVGASFDDPEPEPTD</sequence>
<dbReference type="RefSeq" id="YP_009818482.1">
    <property type="nucleotide sequence ID" value="NC_048139.1"/>
</dbReference>
<protein>
    <submittedName>
        <fullName evidence="3">DNA primase</fullName>
    </submittedName>
</protein>
<feature type="domain" description="DNA primase/polymerase bifunctional N-terminal" evidence="2">
    <location>
        <begin position="14"/>
        <end position="174"/>
    </location>
</feature>
<keyword evidence="4" id="KW-1185">Reference proteome</keyword>
<dbReference type="SMART" id="SM00943">
    <property type="entry name" value="Prim-Pol"/>
    <property type="match status" value="1"/>
</dbReference>
<organism evidence="3 4">
    <name type="scientific">Streptomyces phage Hiyaa</name>
    <dbReference type="NCBI Taxonomy" id="2499072"/>
    <lineage>
        <taxon>Viruses</taxon>
        <taxon>Duplodnaviria</taxon>
        <taxon>Heunggongvirae</taxon>
        <taxon>Uroviricota</taxon>
        <taxon>Caudoviricetes</taxon>
        <taxon>Hiyaavirus</taxon>
        <taxon>Hiyaavirus hiyaa</taxon>
    </lineage>
</organism>
<dbReference type="EMBL" id="MK279841">
    <property type="protein sequence ID" value="AZS06686.1"/>
    <property type="molecule type" value="Genomic_DNA"/>
</dbReference>